<gene>
    <name evidence="1" type="primary">A01p048410.1_BraROA</name>
    <name evidence="1" type="ORF">IGI04_003418</name>
</gene>
<organism evidence="1 2">
    <name type="scientific">Brassica rapa subsp. trilocularis</name>
    <dbReference type="NCBI Taxonomy" id="1813537"/>
    <lineage>
        <taxon>Eukaryota</taxon>
        <taxon>Viridiplantae</taxon>
        <taxon>Streptophyta</taxon>
        <taxon>Embryophyta</taxon>
        <taxon>Tracheophyta</taxon>
        <taxon>Spermatophyta</taxon>
        <taxon>Magnoliopsida</taxon>
        <taxon>eudicotyledons</taxon>
        <taxon>Gunneridae</taxon>
        <taxon>Pentapetalae</taxon>
        <taxon>rosids</taxon>
        <taxon>malvids</taxon>
        <taxon>Brassicales</taxon>
        <taxon>Brassicaceae</taxon>
        <taxon>Brassiceae</taxon>
        <taxon>Brassica</taxon>
    </lineage>
</organism>
<protein>
    <recommendedName>
        <fullName evidence="3">Secreted protein</fullName>
    </recommendedName>
</protein>
<comment type="caution">
    <text evidence="1">The sequence shown here is derived from an EMBL/GenBank/DDBJ whole genome shotgun (WGS) entry which is preliminary data.</text>
</comment>
<dbReference type="EMBL" id="JADBGQ010000001">
    <property type="protein sequence ID" value="KAG5415851.1"/>
    <property type="molecule type" value="Genomic_DNA"/>
</dbReference>
<name>A0ABQ7P0D3_BRACM</name>
<sequence length="105" mass="11923">MRFTLLLGGVSAITTSQKIQRKLLTLLSFSQLNWRRCCSSIVVRQLTLATIIETCRNLLHVTIIESPPSCTSYSLFGDFIAARCEEPVYRREIIRGSVRRVKGYA</sequence>
<accession>A0ABQ7P0D3</accession>
<reference evidence="1 2" key="1">
    <citation type="submission" date="2021-03" db="EMBL/GenBank/DDBJ databases">
        <authorList>
            <person name="King G.J."/>
            <person name="Bancroft I."/>
            <person name="Baten A."/>
            <person name="Bloomfield J."/>
            <person name="Borpatragohain P."/>
            <person name="He Z."/>
            <person name="Irish N."/>
            <person name="Irwin J."/>
            <person name="Liu K."/>
            <person name="Mauleon R.P."/>
            <person name="Moore J."/>
            <person name="Morris R."/>
            <person name="Ostergaard L."/>
            <person name="Wang B."/>
            <person name="Wells R."/>
        </authorList>
    </citation>
    <scope>NUCLEOTIDE SEQUENCE [LARGE SCALE GENOMIC DNA]</scope>
    <source>
        <strain evidence="1">R-o-18</strain>
        <tissue evidence="1">Leaf</tissue>
    </source>
</reference>
<evidence type="ECO:0008006" key="3">
    <source>
        <dbReference type="Google" id="ProtNLM"/>
    </source>
</evidence>
<evidence type="ECO:0000313" key="1">
    <source>
        <dbReference type="EMBL" id="KAG5415851.1"/>
    </source>
</evidence>
<keyword evidence="2" id="KW-1185">Reference proteome</keyword>
<dbReference type="Proteomes" id="UP000823674">
    <property type="component" value="Chromosome A01"/>
</dbReference>
<evidence type="ECO:0000313" key="2">
    <source>
        <dbReference type="Proteomes" id="UP000823674"/>
    </source>
</evidence>
<proteinExistence type="predicted"/>